<evidence type="ECO:0000256" key="5">
    <source>
        <dbReference type="ARBA" id="ARBA00023136"/>
    </source>
</evidence>
<dbReference type="OrthoDB" id="9815702at2"/>
<feature type="transmembrane region" description="Helical" evidence="6">
    <location>
        <begin position="5"/>
        <end position="26"/>
    </location>
</feature>
<feature type="transmembrane region" description="Helical" evidence="6">
    <location>
        <begin position="206"/>
        <end position="222"/>
    </location>
</feature>
<feature type="transmembrane region" description="Helical" evidence="6">
    <location>
        <begin position="143"/>
        <end position="160"/>
    </location>
</feature>
<feature type="transmembrane region" description="Helical" evidence="6">
    <location>
        <begin position="81"/>
        <end position="103"/>
    </location>
</feature>
<protein>
    <submittedName>
        <fullName evidence="7">Flippase</fullName>
    </submittedName>
</protein>
<dbReference type="Pfam" id="PF01943">
    <property type="entry name" value="Polysacc_synt"/>
    <property type="match status" value="1"/>
</dbReference>
<accession>A0A4Q0I2V6</accession>
<keyword evidence="2" id="KW-1003">Cell membrane</keyword>
<evidence type="ECO:0000256" key="4">
    <source>
        <dbReference type="ARBA" id="ARBA00022989"/>
    </source>
</evidence>
<sequence length="482" mass="54760">MRRNVILMTIYEILVLILPFVTMPYISRVLGPEGVGVYAYSNSIVSYFILISLLGIQLYGKREIAKVNKDETIRSKVFFEIYLIQLIMSIISLGIYACFILTTHDEIKTLLVIQLVMLVSSCFNIDWFYFGMEKFKVTVSRNLLVKVLSLVLIFVFIKEPNDLNRYVFIMSASTFFSQFVMWFNLSKYVKRIKIDTHEAVKRFKPIVMLFIPVLAIQLFSIVDKTMLGLMADNQQVGFYENANKIARVPISVITSLGTVMLPRMTNLIATGQKQATEKYIEKSLIFTMFLTIGCVFGIFGIADTFVPLYLGKSFVDSAILVKALIPILIFISWGNVFRTQYILPKGMDSLYTKSVIYAAILNIMLNAMLIPVFQAFGAAIASVLSEALICIYQSIKIKDEFNMIQYIKPCLKYLVSGMIMVVFVSIAGNVWGAGAGTVVLQIALGIFVYFTFSIVFEIVQKQLFITQELRKVLIRLKLDRKT</sequence>
<dbReference type="PANTHER" id="PTHR30250:SF11">
    <property type="entry name" value="O-ANTIGEN TRANSPORTER-RELATED"/>
    <property type="match status" value="1"/>
</dbReference>
<evidence type="ECO:0000256" key="6">
    <source>
        <dbReference type="SAM" id="Phobius"/>
    </source>
</evidence>
<dbReference type="AlphaFoldDB" id="A0A4Q0I2V6"/>
<proteinExistence type="predicted"/>
<dbReference type="PANTHER" id="PTHR30250">
    <property type="entry name" value="PST FAMILY PREDICTED COLANIC ACID TRANSPORTER"/>
    <property type="match status" value="1"/>
</dbReference>
<feature type="transmembrane region" description="Helical" evidence="6">
    <location>
        <begin position="413"/>
        <end position="432"/>
    </location>
</feature>
<feature type="transmembrane region" description="Helical" evidence="6">
    <location>
        <begin position="350"/>
        <end position="369"/>
    </location>
</feature>
<organism evidence="7 8">
    <name type="scientific">Acetivibrio mesophilus</name>
    <dbReference type="NCBI Taxonomy" id="2487273"/>
    <lineage>
        <taxon>Bacteria</taxon>
        <taxon>Bacillati</taxon>
        <taxon>Bacillota</taxon>
        <taxon>Clostridia</taxon>
        <taxon>Eubacteriales</taxon>
        <taxon>Oscillospiraceae</taxon>
        <taxon>Acetivibrio</taxon>
    </lineage>
</organism>
<feature type="transmembrane region" description="Helical" evidence="6">
    <location>
        <begin position="314"/>
        <end position="338"/>
    </location>
</feature>
<dbReference type="InterPro" id="IPR050833">
    <property type="entry name" value="Poly_Biosynth_Transport"/>
</dbReference>
<dbReference type="InterPro" id="IPR002797">
    <property type="entry name" value="Polysacc_synth"/>
</dbReference>
<feature type="transmembrane region" description="Helical" evidence="6">
    <location>
        <begin position="283"/>
        <end position="302"/>
    </location>
</feature>
<name>A0A4Q0I2V6_9FIRM</name>
<feature type="transmembrane region" description="Helical" evidence="6">
    <location>
        <begin position="375"/>
        <end position="392"/>
    </location>
</feature>
<feature type="transmembrane region" description="Helical" evidence="6">
    <location>
        <begin position="109"/>
        <end position="131"/>
    </location>
</feature>
<reference evidence="8" key="1">
    <citation type="submission" date="2018-11" db="EMBL/GenBank/DDBJ databases">
        <title>Genome sequencing of a novel mesophilic and cellulolytic organism within the genus Hungateiclostridium.</title>
        <authorList>
            <person name="Rettenmaier R."/>
            <person name="Liebl W."/>
            <person name="Zverlov V."/>
        </authorList>
    </citation>
    <scope>NUCLEOTIDE SEQUENCE [LARGE SCALE GENOMIC DNA]</scope>
    <source>
        <strain evidence="8">N2K1</strain>
    </source>
</reference>
<dbReference type="EMBL" id="RLII01000027">
    <property type="protein sequence ID" value="RXE58005.1"/>
    <property type="molecule type" value="Genomic_DNA"/>
</dbReference>
<feature type="transmembrane region" description="Helical" evidence="6">
    <location>
        <begin position="38"/>
        <end position="60"/>
    </location>
</feature>
<feature type="transmembrane region" description="Helical" evidence="6">
    <location>
        <begin position="438"/>
        <end position="459"/>
    </location>
</feature>
<evidence type="ECO:0000256" key="1">
    <source>
        <dbReference type="ARBA" id="ARBA00004651"/>
    </source>
</evidence>
<keyword evidence="5 6" id="KW-0472">Membrane</keyword>
<comment type="subcellular location">
    <subcellularLocation>
        <location evidence="1">Cell membrane</location>
        <topology evidence="1">Multi-pass membrane protein</topology>
    </subcellularLocation>
</comment>
<keyword evidence="3 6" id="KW-0812">Transmembrane</keyword>
<comment type="caution">
    <text evidence="7">The sequence shown here is derived from an EMBL/GenBank/DDBJ whole genome shotgun (WGS) entry which is preliminary data.</text>
</comment>
<evidence type="ECO:0000256" key="3">
    <source>
        <dbReference type="ARBA" id="ARBA00022692"/>
    </source>
</evidence>
<gene>
    <name evidence="7" type="ORF">EFD62_14585</name>
</gene>
<feature type="transmembrane region" description="Helical" evidence="6">
    <location>
        <begin position="242"/>
        <end position="262"/>
    </location>
</feature>
<evidence type="ECO:0000313" key="8">
    <source>
        <dbReference type="Proteomes" id="UP000289166"/>
    </source>
</evidence>
<evidence type="ECO:0000256" key="2">
    <source>
        <dbReference type="ARBA" id="ARBA00022475"/>
    </source>
</evidence>
<feature type="transmembrane region" description="Helical" evidence="6">
    <location>
        <begin position="166"/>
        <end position="185"/>
    </location>
</feature>
<evidence type="ECO:0000313" key="7">
    <source>
        <dbReference type="EMBL" id="RXE58005.1"/>
    </source>
</evidence>
<dbReference type="GO" id="GO:0005886">
    <property type="term" value="C:plasma membrane"/>
    <property type="evidence" value="ECO:0007669"/>
    <property type="project" value="UniProtKB-SubCell"/>
</dbReference>
<keyword evidence="8" id="KW-1185">Reference proteome</keyword>
<keyword evidence="4 6" id="KW-1133">Transmembrane helix</keyword>
<dbReference type="RefSeq" id="WP_069195364.1">
    <property type="nucleotide sequence ID" value="NZ_RLII01000027.1"/>
</dbReference>
<dbReference type="Proteomes" id="UP000289166">
    <property type="component" value="Unassembled WGS sequence"/>
</dbReference>
<dbReference type="CDD" id="cd13128">
    <property type="entry name" value="MATE_Wzx_like"/>
    <property type="match status" value="1"/>
</dbReference>